<dbReference type="SMART" id="SM00473">
    <property type="entry name" value="PAN_AP"/>
    <property type="match status" value="1"/>
</dbReference>
<dbReference type="InterPro" id="IPR003609">
    <property type="entry name" value="Pan_app"/>
</dbReference>
<dbReference type="PROSITE" id="PS50948">
    <property type="entry name" value="PAN"/>
    <property type="match status" value="1"/>
</dbReference>
<dbReference type="EC" id="2.7.11.1" evidence="1"/>
<dbReference type="EMBL" id="JANJYI010000006">
    <property type="protein sequence ID" value="KAK2644251.1"/>
    <property type="molecule type" value="Genomic_DNA"/>
</dbReference>
<comment type="caution">
    <text evidence="16">The sequence shown here is derived from an EMBL/GenBank/DDBJ whole genome shotgun (WGS) entry which is preliminary data.</text>
</comment>
<evidence type="ECO:0000256" key="2">
    <source>
        <dbReference type="ARBA" id="ARBA00022527"/>
    </source>
</evidence>
<evidence type="ECO:0000256" key="11">
    <source>
        <dbReference type="ARBA" id="ARBA00048679"/>
    </source>
</evidence>
<keyword evidence="5" id="KW-0547">Nucleotide-binding</keyword>
<dbReference type="GO" id="GO:0005524">
    <property type="term" value="F:ATP binding"/>
    <property type="evidence" value="ECO:0007669"/>
    <property type="project" value="UniProtKB-KW"/>
</dbReference>
<evidence type="ECO:0000259" key="14">
    <source>
        <dbReference type="PROSITE" id="PS50927"/>
    </source>
</evidence>
<dbReference type="FunFam" id="2.90.10.10:FF:000001">
    <property type="entry name" value="G-type lectin S-receptor-like serine/threonine-protein kinase"/>
    <property type="match status" value="1"/>
</dbReference>
<evidence type="ECO:0000256" key="9">
    <source>
        <dbReference type="ARBA" id="ARBA00023180"/>
    </source>
</evidence>
<dbReference type="Pfam" id="PF08276">
    <property type="entry name" value="PAN_2"/>
    <property type="match status" value="1"/>
</dbReference>
<dbReference type="Pfam" id="PF07714">
    <property type="entry name" value="PK_Tyr_Ser-Thr"/>
    <property type="match status" value="1"/>
</dbReference>
<dbReference type="SMART" id="SM00108">
    <property type="entry name" value="B_lectin"/>
    <property type="match status" value="1"/>
</dbReference>
<dbReference type="SUPFAM" id="SSF56112">
    <property type="entry name" value="Protein kinase-like (PK-like)"/>
    <property type="match status" value="1"/>
</dbReference>
<evidence type="ECO:0000256" key="7">
    <source>
        <dbReference type="ARBA" id="ARBA00022840"/>
    </source>
</evidence>
<dbReference type="PANTHER" id="PTHR32444:SF198">
    <property type="entry name" value="BULB-TYPE LECTIN DOMAIN-CONTAINING PROTEIN"/>
    <property type="match status" value="1"/>
</dbReference>
<protein>
    <recommendedName>
        <fullName evidence="1">non-specific serine/threonine protein kinase</fullName>
        <ecNumber evidence="1">2.7.11.1</ecNumber>
    </recommendedName>
</protein>
<evidence type="ECO:0000256" key="3">
    <source>
        <dbReference type="ARBA" id="ARBA00022679"/>
    </source>
</evidence>
<keyword evidence="7" id="KW-0067">ATP-binding</keyword>
<feature type="domain" description="Bulb-type lectin" evidence="14">
    <location>
        <begin position="36"/>
        <end position="156"/>
    </location>
</feature>
<dbReference type="Proteomes" id="UP001280121">
    <property type="component" value="Unassembled WGS sequence"/>
</dbReference>
<keyword evidence="6" id="KW-0418">Kinase</keyword>
<organism evidence="16 17">
    <name type="scientific">Dipteronia dyeriana</name>
    <dbReference type="NCBI Taxonomy" id="168575"/>
    <lineage>
        <taxon>Eukaryota</taxon>
        <taxon>Viridiplantae</taxon>
        <taxon>Streptophyta</taxon>
        <taxon>Embryophyta</taxon>
        <taxon>Tracheophyta</taxon>
        <taxon>Spermatophyta</taxon>
        <taxon>Magnoliopsida</taxon>
        <taxon>eudicotyledons</taxon>
        <taxon>Gunneridae</taxon>
        <taxon>Pentapetalae</taxon>
        <taxon>rosids</taxon>
        <taxon>malvids</taxon>
        <taxon>Sapindales</taxon>
        <taxon>Sapindaceae</taxon>
        <taxon>Hippocastanoideae</taxon>
        <taxon>Acereae</taxon>
        <taxon>Dipteronia</taxon>
    </lineage>
</organism>
<keyword evidence="4" id="KW-0732">Signal</keyword>
<evidence type="ECO:0000256" key="1">
    <source>
        <dbReference type="ARBA" id="ARBA00012513"/>
    </source>
</evidence>
<dbReference type="Gene3D" id="2.90.10.10">
    <property type="entry name" value="Bulb-type lectin domain"/>
    <property type="match status" value="1"/>
</dbReference>
<keyword evidence="8" id="KW-1015">Disulfide bond</keyword>
<keyword evidence="3" id="KW-0808">Transferase</keyword>
<keyword evidence="17" id="KW-1185">Reference proteome</keyword>
<gene>
    <name evidence="16" type="ORF">Ddye_019446</name>
</gene>
<keyword evidence="2" id="KW-0723">Serine/threonine-protein kinase</keyword>
<dbReference type="CDD" id="cd01098">
    <property type="entry name" value="PAN_AP_plant"/>
    <property type="match status" value="1"/>
</dbReference>
<comment type="catalytic activity">
    <reaction evidence="10">
        <text>L-threonyl-[protein] + ATP = O-phospho-L-threonyl-[protein] + ADP + H(+)</text>
        <dbReference type="Rhea" id="RHEA:46608"/>
        <dbReference type="Rhea" id="RHEA-COMP:11060"/>
        <dbReference type="Rhea" id="RHEA-COMP:11605"/>
        <dbReference type="ChEBI" id="CHEBI:15378"/>
        <dbReference type="ChEBI" id="CHEBI:30013"/>
        <dbReference type="ChEBI" id="CHEBI:30616"/>
        <dbReference type="ChEBI" id="CHEBI:61977"/>
        <dbReference type="ChEBI" id="CHEBI:456216"/>
        <dbReference type="EC" id="2.7.11.1"/>
    </reaction>
</comment>
<evidence type="ECO:0000259" key="15">
    <source>
        <dbReference type="PROSITE" id="PS50948"/>
    </source>
</evidence>
<dbReference type="GO" id="GO:0048544">
    <property type="term" value="P:recognition of pollen"/>
    <property type="evidence" value="ECO:0007669"/>
    <property type="project" value="InterPro"/>
</dbReference>
<reference evidence="16" key="1">
    <citation type="journal article" date="2023" name="Plant J.">
        <title>Genome sequences and population genomics provide insights into the demographic history, inbreeding, and mutation load of two 'living fossil' tree species of Dipteronia.</title>
        <authorList>
            <person name="Feng Y."/>
            <person name="Comes H.P."/>
            <person name="Chen J."/>
            <person name="Zhu S."/>
            <person name="Lu R."/>
            <person name="Zhang X."/>
            <person name="Li P."/>
            <person name="Qiu J."/>
            <person name="Olsen K.M."/>
            <person name="Qiu Y."/>
        </authorList>
    </citation>
    <scope>NUCLEOTIDE SEQUENCE</scope>
    <source>
        <strain evidence="16">KIB01</strain>
    </source>
</reference>
<dbReference type="Pfam" id="PF01453">
    <property type="entry name" value="B_lectin"/>
    <property type="match status" value="1"/>
</dbReference>
<dbReference type="SMART" id="SM00220">
    <property type="entry name" value="S_TKc"/>
    <property type="match status" value="1"/>
</dbReference>
<dbReference type="Gene3D" id="3.30.200.20">
    <property type="entry name" value="Phosphorylase Kinase, domain 1"/>
    <property type="match status" value="1"/>
</dbReference>
<dbReference type="Gene3D" id="1.10.510.10">
    <property type="entry name" value="Transferase(Phosphotransferase) domain 1"/>
    <property type="match status" value="1"/>
</dbReference>
<keyword evidence="12" id="KW-1133">Transmembrane helix</keyword>
<evidence type="ECO:0000256" key="6">
    <source>
        <dbReference type="ARBA" id="ARBA00022777"/>
    </source>
</evidence>
<dbReference type="PROSITE" id="PS50011">
    <property type="entry name" value="PROTEIN_KINASE_DOM"/>
    <property type="match status" value="1"/>
</dbReference>
<dbReference type="GO" id="GO:0004674">
    <property type="term" value="F:protein serine/threonine kinase activity"/>
    <property type="evidence" value="ECO:0007669"/>
    <property type="project" value="UniProtKB-KW"/>
</dbReference>
<dbReference type="PANTHER" id="PTHR32444">
    <property type="entry name" value="BULB-TYPE LECTIN DOMAIN-CONTAINING PROTEIN"/>
    <property type="match status" value="1"/>
</dbReference>
<dbReference type="FunFam" id="3.30.200.20:FF:000195">
    <property type="entry name" value="G-type lectin S-receptor-like serine/threonine-protein kinase"/>
    <property type="match status" value="1"/>
</dbReference>
<name>A0AAD9WV35_9ROSI</name>
<dbReference type="CDD" id="cd00028">
    <property type="entry name" value="B_lectin"/>
    <property type="match status" value="1"/>
</dbReference>
<dbReference type="AlphaFoldDB" id="A0AAD9WV35"/>
<dbReference type="Pfam" id="PF00954">
    <property type="entry name" value="S_locus_glycop"/>
    <property type="match status" value="1"/>
</dbReference>
<evidence type="ECO:0000313" key="17">
    <source>
        <dbReference type="Proteomes" id="UP001280121"/>
    </source>
</evidence>
<evidence type="ECO:0000256" key="8">
    <source>
        <dbReference type="ARBA" id="ARBA00023157"/>
    </source>
</evidence>
<dbReference type="SUPFAM" id="SSF51110">
    <property type="entry name" value="alpha-D-mannose-specific plant lectins"/>
    <property type="match status" value="1"/>
</dbReference>
<dbReference type="InterPro" id="IPR000858">
    <property type="entry name" value="S_locus_glycoprot_dom"/>
</dbReference>
<evidence type="ECO:0000259" key="13">
    <source>
        <dbReference type="PROSITE" id="PS50011"/>
    </source>
</evidence>
<dbReference type="PROSITE" id="PS50927">
    <property type="entry name" value="BULB_LECTIN"/>
    <property type="match status" value="1"/>
</dbReference>
<dbReference type="InterPro" id="IPR001480">
    <property type="entry name" value="Bulb-type_lectin_dom"/>
</dbReference>
<feature type="transmembrane region" description="Helical" evidence="12">
    <location>
        <begin position="443"/>
        <end position="464"/>
    </location>
</feature>
<evidence type="ECO:0000313" key="16">
    <source>
        <dbReference type="EMBL" id="KAK2644251.1"/>
    </source>
</evidence>
<keyword evidence="9" id="KW-0325">Glycoprotein</keyword>
<evidence type="ECO:0000256" key="5">
    <source>
        <dbReference type="ARBA" id="ARBA00022741"/>
    </source>
</evidence>
<proteinExistence type="predicted"/>
<dbReference type="InterPro" id="IPR036426">
    <property type="entry name" value="Bulb-type_lectin_dom_sf"/>
</dbReference>
<evidence type="ECO:0000256" key="12">
    <source>
        <dbReference type="SAM" id="Phobius"/>
    </source>
</evidence>
<dbReference type="InterPro" id="IPR008271">
    <property type="entry name" value="Ser/Thr_kinase_AS"/>
</dbReference>
<dbReference type="InterPro" id="IPR011009">
    <property type="entry name" value="Kinase-like_dom_sf"/>
</dbReference>
<feature type="domain" description="Protein kinase" evidence="13">
    <location>
        <begin position="514"/>
        <end position="679"/>
    </location>
</feature>
<dbReference type="PROSITE" id="PS00108">
    <property type="entry name" value="PROTEIN_KINASE_ST"/>
    <property type="match status" value="1"/>
</dbReference>
<accession>A0AAD9WV35</accession>
<evidence type="ECO:0000256" key="4">
    <source>
        <dbReference type="ARBA" id="ARBA00022729"/>
    </source>
</evidence>
<dbReference type="FunFam" id="1.10.510.10:FF:001019">
    <property type="entry name" value="G-type lectin S-receptor-like serine/threonine-protein kinase B120"/>
    <property type="match status" value="1"/>
</dbReference>
<keyword evidence="12" id="KW-0812">Transmembrane</keyword>
<sequence length="679" mass="76347">MNENQIPVMEFSSSGISVALVVLLISCFCSDFGAAIDTITSSEPIRDHETIISNGSAFKLGFFSPGNSTNRYMGIWYNDKSGAVVWVANRNKPLKDSSGVFTISEEGKLVVLNGQNEVLWSSDVSNSVTNASARLLDSGNLVLQDNNNVNIWASFQEPTDAFMIGMKISTNARTGKKVQQISWKSPSDPSTGTFSTGLDLSNIPQSFIWKNNLPYWRSGQWNGREFIGVTNVDTIYLGGFQLVEDNQEGTASLSFEFPLDPSTYFLLTWNGRSEQRDRVDGKDEWVVRYTYPSHECDIYGCCGAFGICDKTKKPFCSCLRGFKPKNSEEWNRGNWTSGCVRNTALQCESINKTGEANKEDGFLKMAMVKVPDFAERTYDTEDKCREFCLSNCSCIAYAYAVGIGCMQWRENLTDIEQFYSKGTDFYIRVVHSELGKDKKDMKVVITVSVVVGAMTVIICTFFLWRWMAKRKAMKERSNTLTRDGNLSDKDTSQVKMQDLTLFSFEKLTTATDNFNSANKLGQGGFGPVYKGVLEDGQEIAVKRLSKASGQGLQEFMNEVMVISKLQHRNLVRLFGCCVEGEEKMLIYECMPNKSLDAFLFDVDKRKLLDWGKRFNIIEGISRGLLYLHRDSRLRIIHRDLKASNILLDEELNPKISDFGMARIFGGDQDHAKTIRIVGT</sequence>
<evidence type="ECO:0000256" key="10">
    <source>
        <dbReference type="ARBA" id="ARBA00047899"/>
    </source>
</evidence>
<feature type="domain" description="Apple" evidence="15">
    <location>
        <begin position="347"/>
        <end position="430"/>
    </location>
</feature>
<comment type="catalytic activity">
    <reaction evidence="11">
        <text>L-seryl-[protein] + ATP = O-phospho-L-seryl-[protein] + ADP + H(+)</text>
        <dbReference type="Rhea" id="RHEA:17989"/>
        <dbReference type="Rhea" id="RHEA-COMP:9863"/>
        <dbReference type="Rhea" id="RHEA-COMP:11604"/>
        <dbReference type="ChEBI" id="CHEBI:15378"/>
        <dbReference type="ChEBI" id="CHEBI:29999"/>
        <dbReference type="ChEBI" id="CHEBI:30616"/>
        <dbReference type="ChEBI" id="CHEBI:83421"/>
        <dbReference type="ChEBI" id="CHEBI:456216"/>
        <dbReference type="EC" id="2.7.11.1"/>
    </reaction>
</comment>
<dbReference type="InterPro" id="IPR001245">
    <property type="entry name" value="Ser-Thr/Tyr_kinase_cat_dom"/>
</dbReference>
<dbReference type="InterPro" id="IPR000719">
    <property type="entry name" value="Prot_kinase_dom"/>
</dbReference>
<keyword evidence="12" id="KW-0472">Membrane</keyword>